<comment type="similarity">
    <text evidence="1 3">Belongs to the UPF0122 family.</text>
</comment>
<dbReference type="EMBL" id="CP011058">
    <property type="protein sequence ID" value="AJY77894.1"/>
    <property type="molecule type" value="Genomic_DNA"/>
</dbReference>
<dbReference type="InterPro" id="IPR007394">
    <property type="entry name" value="UPF0122"/>
</dbReference>
<dbReference type="PATRIC" id="fig|1126833.4.peg.4548"/>
<dbReference type="RefSeq" id="WP_045673525.1">
    <property type="nucleotide sequence ID" value="NZ_CP011058.1"/>
</dbReference>
<dbReference type="Pfam" id="PF04297">
    <property type="entry name" value="UPF0122"/>
    <property type="match status" value="1"/>
</dbReference>
<dbReference type="PANTHER" id="PTHR40083:SF1">
    <property type="entry name" value="UPF0122 PROTEIN YLXM"/>
    <property type="match status" value="1"/>
</dbReference>
<dbReference type="AlphaFoldDB" id="A0A0D5NRD7"/>
<dbReference type="KEGG" id="pbj:VN24_20680"/>
<dbReference type="SUPFAM" id="SSF88659">
    <property type="entry name" value="Sigma3 and sigma4 domains of RNA polymerase sigma factors"/>
    <property type="match status" value="1"/>
</dbReference>
<dbReference type="HAMAP" id="MF_00245">
    <property type="entry name" value="UPF0122"/>
    <property type="match status" value="1"/>
</dbReference>
<dbReference type="PANTHER" id="PTHR40083">
    <property type="entry name" value="UPF0122 PROTEIN CBO2450/CLC_2298"/>
    <property type="match status" value="1"/>
</dbReference>
<dbReference type="InterPro" id="IPR036388">
    <property type="entry name" value="WH-like_DNA-bd_sf"/>
</dbReference>
<name>A0A0D5NRD7_9BACL</name>
<organism evidence="4 5">
    <name type="scientific">Paenibacillus beijingensis</name>
    <dbReference type="NCBI Taxonomy" id="1126833"/>
    <lineage>
        <taxon>Bacteria</taxon>
        <taxon>Bacillati</taxon>
        <taxon>Bacillota</taxon>
        <taxon>Bacilli</taxon>
        <taxon>Bacillales</taxon>
        <taxon>Paenibacillaceae</taxon>
        <taxon>Paenibacillus</taxon>
    </lineage>
</organism>
<dbReference type="NCBIfam" id="NF045758">
    <property type="entry name" value="YlxM"/>
    <property type="match status" value="1"/>
</dbReference>
<evidence type="ECO:0000256" key="2">
    <source>
        <dbReference type="ARBA" id="ARBA00024764"/>
    </source>
</evidence>
<dbReference type="InterPro" id="IPR013324">
    <property type="entry name" value="RNA_pol_sigma_r3/r4-like"/>
</dbReference>
<reference evidence="4 5" key="1">
    <citation type="journal article" date="2015" name="J. Biotechnol.">
        <title>Complete genome sequence of Paenibacillus beijingensis 7188(T) (=DSM 24997(T)), a novel rhizobacterium from jujube garden soil.</title>
        <authorList>
            <person name="Kwak Y."/>
            <person name="Shin J.H."/>
        </authorList>
    </citation>
    <scope>NUCLEOTIDE SEQUENCE [LARGE SCALE GENOMIC DNA]</scope>
    <source>
        <strain evidence="4 5">DSM 24997</strain>
    </source>
</reference>
<accession>A0A0D5NRD7</accession>
<evidence type="ECO:0000256" key="3">
    <source>
        <dbReference type="HAMAP-Rule" id="MF_00245"/>
    </source>
</evidence>
<dbReference type="STRING" id="1126833.VN24_20680"/>
<protein>
    <recommendedName>
        <fullName evidence="3">UPF0122 protein VN24_20680</fullName>
    </recommendedName>
</protein>
<dbReference type="GO" id="GO:0003677">
    <property type="term" value="F:DNA binding"/>
    <property type="evidence" value="ECO:0007669"/>
    <property type="project" value="UniProtKB-KW"/>
</dbReference>
<dbReference type="Proteomes" id="UP000032633">
    <property type="component" value="Chromosome"/>
</dbReference>
<gene>
    <name evidence="4" type="ORF">VN24_20680</name>
</gene>
<comment type="function">
    <text evidence="2 3">Might take part in the signal recognition particle (SRP) pathway. This is inferred from the conservation of its genetic proximity to ftsY/ffh. May be a regulatory protein.</text>
</comment>
<keyword evidence="4" id="KW-0238">DNA-binding</keyword>
<dbReference type="OrthoDB" id="6392at2"/>
<reference evidence="5" key="2">
    <citation type="submission" date="2015-03" db="EMBL/GenBank/DDBJ databases">
        <title>Genome sequence of Paenibacillus beijingensis strain DSM 24997T.</title>
        <authorList>
            <person name="Kwak Y."/>
            <person name="Shin J.-H."/>
        </authorList>
    </citation>
    <scope>NUCLEOTIDE SEQUENCE [LARGE SCALE GENOMIC DNA]</scope>
    <source>
        <strain evidence="5">DSM 24997</strain>
    </source>
</reference>
<evidence type="ECO:0000313" key="5">
    <source>
        <dbReference type="Proteomes" id="UP000032633"/>
    </source>
</evidence>
<dbReference type="Gene3D" id="1.10.10.10">
    <property type="entry name" value="Winged helix-like DNA-binding domain superfamily/Winged helix DNA-binding domain"/>
    <property type="match status" value="1"/>
</dbReference>
<sequence length="122" mass="13986">MEPDALEKTNRINMLFDFYGPLLTEKQGTILTYYFHDDFSLGEIAAEFGISRQAVYEHVKRGGAVLEEYEQKLGLLRKSRMAGELLDRLEQELAVLEGREEPGRKLRDITDALKRVIEPGNL</sequence>
<dbReference type="HOGENOM" id="CLU_129218_0_2_9"/>
<evidence type="ECO:0000256" key="1">
    <source>
        <dbReference type="ARBA" id="ARBA00008720"/>
    </source>
</evidence>
<dbReference type="InterPro" id="IPR054831">
    <property type="entry name" value="UPF0122_fam_protein"/>
</dbReference>
<evidence type="ECO:0000313" key="4">
    <source>
        <dbReference type="EMBL" id="AJY77894.1"/>
    </source>
</evidence>
<keyword evidence="5" id="KW-1185">Reference proteome</keyword>
<proteinExistence type="inferred from homology"/>